<evidence type="ECO:0000313" key="2">
    <source>
        <dbReference type="EMBL" id="KAK6541528.1"/>
    </source>
</evidence>
<dbReference type="Proteomes" id="UP001365542">
    <property type="component" value="Unassembled WGS sequence"/>
</dbReference>
<reference evidence="2 3" key="1">
    <citation type="submission" date="2019-10" db="EMBL/GenBank/DDBJ databases">
        <authorList>
            <person name="Palmer J.M."/>
        </authorList>
    </citation>
    <scope>NUCLEOTIDE SEQUENCE [LARGE SCALE GENOMIC DNA]</scope>
    <source>
        <strain evidence="2 3">TWF694</strain>
    </source>
</reference>
<feature type="region of interest" description="Disordered" evidence="1">
    <location>
        <begin position="80"/>
        <end position="115"/>
    </location>
</feature>
<keyword evidence="3" id="KW-1185">Reference proteome</keyword>
<evidence type="ECO:0000313" key="3">
    <source>
        <dbReference type="Proteomes" id="UP001365542"/>
    </source>
</evidence>
<protein>
    <submittedName>
        <fullName evidence="2">Uncharacterized protein</fullName>
    </submittedName>
</protein>
<feature type="compositionally biased region" description="Polar residues" evidence="1">
    <location>
        <begin position="80"/>
        <end position="89"/>
    </location>
</feature>
<organism evidence="2 3">
    <name type="scientific">Orbilia ellipsospora</name>
    <dbReference type="NCBI Taxonomy" id="2528407"/>
    <lineage>
        <taxon>Eukaryota</taxon>
        <taxon>Fungi</taxon>
        <taxon>Dikarya</taxon>
        <taxon>Ascomycota</taxon>
        <taxon>Pezizomycotina</taxon>
        <taxon>Orbiliomycetes</taxon>
        <taxon>Orbiliales</taxon>
        <taxon>Orbiliaceae</taxon>
        <taxon>Orbilia</taxon>
    </lineage>
</organism>
<accession>A0AAV9XHW2</accession>
<name>A0AAV9XHW2_9PEZI</name>
<gene>
    <name evidence="2" type="ORF">TWF694_007335</name>
</gene>
<comment type="caution">
    <text evidence="2">The sequence shown here is derived from an EMBL/GenBank/DDBJ whole genome shotgun (WGS) entry which is preliminary data.</text>
</comment>
<dbReference type="EMBL" id="JAVHJO010000003">
    <property type="protein sequence ID" value="KAK6541528.1"/>
    <property type="molecule type" value="Genomic_DNA"/>
</dbReference>
<sequence>MVRIHALEDGRGAHILFSTFYKESWHNASETARISFTNGTNDTNNIPLSILFGSLDSGIKIQSRVSGEWLNLSDTLYNPSFPPNVSTDNGTEDDGDSDGGDDGGKDKSEHGVGGFTIRDASYPPYAGYRKIRIRLEFFKVDKKLNRKQAYYWIRFYIGESESNKGGYAADDSAWDYAYYVPKEVSESGIRSHTMFYDSTVLGPLSEIQAVYLDV</sequence>
<proteinExistence type="predicted"/>
<feature type="compositionally biased region" description="Acidic residues" evidence="1">
    <location>
        <begin position="90"/>
        <end position="101"/>
    </location>
</feature>
<evidence type="ECO:0000256" key="1">
    <source>
        <dbReference type="SAM" id="MobiDB-lite"/>
    </source>
</evidence>
<dbReference type="AlphaFoldDB" id="A0AAV9XHW2"/>